<evidence type="ECO:0000313" key="17">
    <source>
        <dbReference type="EMBL" id="EEH54050.1"/>
    </source>
</evidence>
<evidence type="ECO:0000256" key="8">
    <source>
        <dbReference type="PIRSR" id="PIRSR000445-1"/>
    </source>
</evidence>
<dbReference type="InterPro" id="IPR015896">
    <property type="entry name" value="4pyrrol_synth_GluRdtase_dimer"/>
</dbReference>
<protein>
    <recommendedName>
        <fullName evidence="3 12">Glutamyl-tRNA reductase</fullName>
        <ecNumber evidence="3 12">1.2.1.70</ecNumber>
    </recommendedName>
</protein>
<dbReference type="PANTHER" id="PTHR43120:SF1">
    <property type="entry name" value="GLUTAMYL-TRNA REDUCTASE 1, CHLOROPLASTIC"/>
    <property type="match status" value="1"/>
</dbReference>
<evidence type="ECO:0000259" key="14">
    <source>
        <dbReference type="Pfam" id="PF00745"/>
    </source>
</evidence>
<dbReference type="EMBL" id="GG663744">
    <property type="protein sequence ID" value="EEH54050.1"/>
    <property type="molecule type" value="Genomic_DNA"/>
</dbReference>
<feature type="domain" description="Tetrapyrrole biosynthesis glutamyl-tRNA reductase dimerisation" evidence="14">
    <location>
        <begin position="338"/>
        <end position="442"/>
    </location>
</feature>
<organism evidence="18">
    <name type="scientific">Micromonas pusilla (strain CCMP1545)</name>
    <name type="common">Picoplanktonic green alga</name>
    <dbReference type="NCBI Taxonomy" id="564608"/>
    <lineage>
        <taxon>Eukaryota</taxon>
        <taxon>Viridiplantae</taxon>
        <taxon>Chlorophyta</taxon>
        <taxon>Mamiellophyceae</taxon>
        <taxon>Mamiellales</taxon>
        <taxon>Mamiellaceae</taxon>
        <taxon>Micromonas</taxon>
    </lineage>
</organism>
<dbReference type="RefSeq" id="XP_003061420.1">
    <property type="nucleotide sequence ID" value="XM_003061374.1"/>
</dbReference>
<feature type="binding site" evidence="9">
    <location>
        <begin position="126"/>
        <end position="128"/>
    </location>
    <ligand>
        <name>substrate</name>
    </ligand>
</feature>
<evidence type="ECO:0000256" key="11">
    <source>
        <dbReference type="PIRSR" id="PIRSR000445-4"/>
    </source>
</evidence>
<feature type="binding site" evidence="10">
    <location>
        <begin position="203"/>
        <end position="208"/>
    </location>
    <ligand>
        <name>NADP(+)</name>
        <dbReference type="ChEBI" id="CHEBI:58349"/>
    </ligand>
</feature>
<dbReference type="Proteomes" id="UP000001876">
    <property type="component" value="Unassembled WGS sequence"/>
</dbReference>
<dbReference type="Pfam" id="PF05201">
    <property type="entry name" value="GlutR_N"/>
    <property type="match status" value="1"/>
</dbReference>
<keyword evidence="4 10" id="KW-0521">NADP</keyword>
<proteinExistence type="inferred from homology"/>
<evidence type="ECO:0000256" key="1">
    <source>
        <dbReference type="ARBA" id="ARBA00005059"/>
    </source>
</evidence>
<evidence type="ECO:0000259" key="16">
    <source>
        <dbReference type="Pfam" id="PF05201"/>
    </source>
</evidence>
<dbReference type="OMA" id="FAFKCAA"/>
<feature type="site" description="Important for activity" evidence="11">
    <location>
        <position position="111"/>
    </location>
</feature>
<dbReference type="InterPro" id="IPR006151">
    <property type="entry name" value="Shikm_DH/Glu-tRNA_Rdtase"/>
</dbReference>
<dbReference type="KEGG" id="mpp:MICPUCDRAFT_48234"/>
<dbReference type="Gene3D" id="3.30.460.30">
    <property type="entry name" value="Glutamyl-tRNA reductase, N-terminal domain"/>
    <property type="match status" value="1"/>
</dbReference>
<evidence type="ECO:0000313" key="18">
    <source>
        <dbReference type="Proteomes" id="UP000001876"/>
    </source>
</evidence>
<evidence type="ECO:0000256" key="2">
    <source>
        <dbReference type="ARBA" id="ARBA00005916"/>
    </source>
</evidence>
<feature type="binding site" evidence="9">
    <location>
        <position position="132"/>
    </location>
    <ligand>
        <name>substrate</name>
    </ligand>
</feature>
<feature type="domain" description="Quinate/shikimate 5-dehydrogenase/glutamyl-tRNA reductase" evidence="15">
    <location>
        <begin position="184"/>
        <end position="323"/>
    </location>
</feature>
<evidence type="ECO:0000256" key="12">
    <source>
        <dbReference type="RuleBase" id="RU000584"/>
    </source>
</evidence>
<dbReference type="EC" id="1.2.1.70" evidence="3 12"/>
<evidence type="ECO:0000256" key="5">
    <source>
        <dbReference type="ARBA" id="ARBA00023002"/>
    </source>
</evidence>
<dbReference type="InterPro" id="IPR018214">
    <property type="entry name" value="GluRdtase_CS"/>
</dbReference>
<feature type="coiled-coil region" evidence="13">
    <location>
        <begin position="318"/>
        <end position="348"/>
    </location>
</feature>
<dbReference type="InterPro" id="IPR036291">
    <property type="entry name" value="NAD(P)-bd_dom_sf"/>
</dbReference>
<evidence type="ECO:0000256" key="6">
    <source>
        <dbReference type="ARBA" id="ARBA00023244"/>
    </source>
</evidence>
<feature type="binding site" evidence="9">
    <location>
        <begin position="61"/>
        <end position="64"/>
    </location>
    <ligand>
        <name>substrate</name>
    </ligand>
</feature>
<dbReference type="GeneID" id="9686860"/>
<dbReference type="SUPFAM" id="SSF69075">
    <property type="entry name" value="Glutamyl tRNA-reductase dimerization domain"/>
    <property type="match status" value="1"/>
</dbReference>
<accession>C1N0N8</accession>
<dbReference type="InterPro" id="IPR036343">
    <property type="entry name" value="GluRdtase_N_sf"/>
</dbReference>
<keyword evidence="5 12" id="KW-0560">Oxidoreductase</keyword>
<dbReference type="Pfam" id="PF00745">
    <property type="entry name" value="GlutR_dimer"/>
    <property type="match status" value="1"/>
</dbReference>
<feature type="domain" description="Glutamyl-tRNA reductase N-terminal" evidence="16">
    <location>
        <begin position="18"/>
        <end position="168"/>
    </location>
</feature>
<dbReference type="AlphaFoldDB" id="C1N0N8"/>
<dbReference type="Pfam" id="PF01488">
    <property type="entry name" value="Shikimate_DH"/>
    <property type="match status" value="1"/>
</dbReference>
<dbReference type="InterPro" id="IPR015895">
    <property type="entry name" value="4pyrrol_synth_GluRdtase_N"/>
</dbReference>
<feature type="binding site" evidence="9">
    <location>
        <position position="121"/>
    </location>
    <ligand>
        <name>substrate</name>
    </ligand>
</feature>
<dbReference type="Gene3D" id="3.40.50.720">
    <property type="entry name" value="NAD(P)-binding Rossmann-like Domain"/>
    <property type="match status" value="1"/>
</dbReference>
<evidence type="ECO:0000259" key="15">
    <source>
        <dbReference type="Pfam" id="PF01488"/>
    </source>
</evidence>
<keyword evidence="13" id="KW-0175">Coiled coil</keyword>
<dbReference type="CDD" id="cd05213">
    <property type="entry name" value="NAD_bind_Glutamyl_tRNA_reduct"/>
    <property type="match status" value="1"/>
</dbReference>
<evidence type="ECO:0000256" key="4">
    <source>
        <dbReference type="ARBA" id="ARBA00022857"/>
    </source>
</evidence>
<dbReference type="STRING" id="564608.C1N0N8"/>
<evidence type="ECO:0000256" key="13">
    <source>
        <dbReference type="SAM" id="Coils"/>
    </source>
</evidence>
<comment type="catalytic activity">
    <reaction evidence="7 12">
        <text>(S)-4-amino-5-oxopentanoate + tRNA(Glu) + NADP(+) = L-glutamyl-tRNA(Glu) + NADPH + H(+)</text>
        <dbReference type="Rhea" id="RHEA:12344"/>
        <dbReference type="Rhea" id="RHEA-COMP:9663"/>
        <dbReference type="Rhea" id="RHEA-COMP:9680"/>
        <dbReference type="ChEBI" id="CHEBI:15378"/>
        <dbReference type="ChEBI" id="CHEBI:57501"/>
        <dbReference type="ChEBI" id="CHEBI:57783"/>
        <dbReference type="ChEBI" id="CHEBI:58349"/>
        <dbReference type="ChEBI" id="CHEBI:78442"/>
        <dbReference type="ChEBI" id="CHEBI:78520"/>
        <dbReference type="EC" id="1.2.1.70"/>
    </reaction>
</comment>
<dbReference type="OrthoDB" id="424281at2759"/>
<dbReference type="eggNOG" id="ENOG502QQ1H">
    <property type="taxonomic scope" value="Eukaryota"/>
</dbReference>
<dbReference type="FunFam" id="3.30.460.30:FF:000001">
    <property type="entry name" value="Glutamyl-tRNA reductase"/>
    <property type="match status" value="1"/>
</dbReference>
<reference evidence="17 18" key="1">
    <citation type="journal article" date="2009" name="Science">
        <title>Green evolution and dynamic adaptations revealed by genomes of the marine picoeukaryotes Micromonas.</title>
        <authorList>
            <person name="Worden A.Z."/>
            <person name="Lee J.H."/>
            <person name="Mock T."/>
            <person name="Rouze P."/>
            <person name="Simmons M.P."/>
            <person name="Aerts A.L."/>
            <person name="Allen A.E."/>
            <person name="Cuvelier M.L."/>
            <person name="Derelle E."/>
            <person name="Everett M.V."/>
            <person name="Foulon E."/>
            <person name="Grimwood J."/>
            <person name="Gundlach H."/>
            <person name="Henrissat B."/>
            <person name="Napoli C."/>
            <person name="McDonald S.M."/>
            <person name="Parker M.S."/>
            <person name="Rombauts S."/>
            <person name="Salamov A."/>
            <person name="Von Dassow P."/>
            <person name="Badger J.H."/>
            <person name="Coutinho P.M."/>
            <person name="Demir E."/>
            <person name="Dubchak I."/>
            <person name="Gentemann C."/>
            <person name="Eikrem W."/>
            <person name="Gready J.E."/>
            <person name="John U."/>
            <person name="Lanier W."/>
            <person name="Lindquist E.A."/>
            <person name="Lucas S."/>
            <person name="Mayer K.F."/>
            <person name="Moreau H."/>
            <person name="Not F."/>
            <person name="Otillar R."/>
            <person name="Panaud O."/>
            <person name="Pangilinan J."/>
            <person name="Paulsen I."/>
            <person name="Piegu B."/>
            <person name="Poliakov A."/>
            <person name="Robbens S."/>
            <person name="Schmutz J."/>
            <person name="Toulza E."/>
            <person name="Wyss T."/>
            <person name="Zelensky A."/>
            <person name="Zhou K."/>
            <person name="Armbrust E.V."/>
            <person name="Bhattacharya D."/>
            <person name="Goodenough U.W."/>
            <person name="Van de Peer Y."/>
            <person name="Grigoriev I.V."/>
        </authorList>
    </citation>
    <scope>NUCLEOTIDE SEQUENCE [LARGE SCALE GENOMIC DNA]</scope>
    <source>
        <strain evidence="17 18">CCMP1545</strain>
    </source>
</reference>
<dbReference type="GO" id="GO:0008883">
    <property type="term" value="F:glutamyl-tRNA reductase activity"/>
    <property type="evidence" value="ECO:0007669"/>
    <property type="project" value="UniProtKB-EC"/>
</dbReference>
<dbReference type="GO" id="GO:0006782">
    <property type="term" value="P:protoporphyrinogen IX biosynthetic process"/>
    <property type="evidence" value="ECO:0007669"/>
    <property type="project" value="UniProtKB-UniPathway"/>
</dbReference>
<gene>
    <name evidence="17" type="primary">HEMA</name>
    <name evidence="17" type="ORF">MICPUCDRAFT_48234</name>
</gene>
<dbReference type="InterPro" id="IPR036453">
    <property type="entry name" value="GluRdtase_dimer_dom_sf"/>
</dbReference>
<dbReference type="SUPFAM" id="SSF69742">
    <property type="entry name" value="Glutamyl tRNA-reductase catalytic, N-terminal domain"/>
    <property type="match status" value="1"/>
</dbReference>
<evidence type="ECO:0000256" key="10">
    <source>
        <dbReference type="PIRSR" id="PIRSR000445-3"/>
    </source>
</evidence>
<dbReference type="HAMAP" id="MF_00087">
    <property type="entry name" value="Glu_tRNA_reductase"/>
    <property type="match status" value="1"/>
</dbReference>
<name>C1N0N8_MICPC</name>
<dbReference type="GO" id="GO:0050661">
    <property type="term" value="F:NADP binding"/>
    <property type="evidence" value="ECO:0007669"/>
    <property type="project" value="InterPro"/>
</dbReference>
<dbReference type="NCBIfam" id="TIGR01035">
    <property type="entry name" value="hemA"/>
    <property type="match status" value="1"/>
</dbReference>
<evidence type="ECO:0000256" key="3">
    <source>
        <dbReference type="ARBA" id="ARBA00012970"/>
    </source>
</evidence>
<dbReference type="PIRSF" id="PIRSF000445">
    <property type="entry name" value="4pyrrol_synth_GluRdtase"/>
    <property type="match status" value="1"/>
</dbReference>
<evidence type="ECO:0000256" key="9">
    <source>
        <dbReference type="PIRSR" id="PIRSR000445-2"/>
    </source>
</evidence>
<comment type="similarity">
    <text evidence="2 12">Belongs to the glutamyl-tRNA reductase family.</text>
</comment>
<dbReference type="UniPathway" id="UPA00251">
    <property type="reaction ID" value="UER00316"/>
</dbReference>
<keyword evidence="18" id="KW-1185">Reference proteome</keyword>
<feature type="active site" description="Nucleophile" evidence="8">
    <location>
        <position position="62"/>
    </location>
</feature>
<evidence type="ECO:0000256" key="7">
    <source>
        <dbReference type="ARBA" id="ARBA00047464"/>
    </source>
</evidence>
<dbReference type="InterPro" id="IPR000343">
    <property type="entry name" value="4pyrrol_synth_GluRdtase"/>
</dbReference>
<keyword evidence="6 12" id="KW-0627">Porphyrin biosynthesis</keyword>
<dbReference type="PANTHER" id="PTHR43120">
    <property type="entry name" value="GLUTAMYL-TRNA REDUCTASE 1, CHLOROPLASTIC"/>
    <property type="match status" value="1"/>
</dbReference>
<comment type="pathway">
    <text evidence="1 12">Porphyrin-containing compound metabolism; protoporphyrin-IX biosynthesis; 5-aminolevulinate from L-glutamyl-tRNA(Glu): step 1/2.</text>
</comment>
<sequence length="454" mass="49409">MGGASRYASEAKSSIIAIGLTIHNCPVEIREKMAVPEDKWEHAVAQLCNFPHVEEAGILSTCNRLEIYVVGLSFHRGVREVEEWMAQYSGVPLEELREHMFLLRDQDATAHLLKVSGGLDSVVMGEGQILAQVKNVFALGECVDGFGRHLSGLFKAAITAGKRVRSETSIASGAVSVSSAAAELVQMKLPGNSFEGCKVMIVGAGTMSRLLVKHLVSKRCTEMTIVNRSRPRVEELQADFPEANITIKLMDEFLESAAEHDVIFTAASTGVIISKADLAKMPAAGASVGGQRRLVDIAVPRNVDADCGEDESTIVYNVDDLKELVEANKEARERAADEARELLAHEQASFEAWRDSLETVPTIKRLRGKAEAIRAAELDKAMGKLGDGLTKKQMKAVEELSRGIVNKLLHGPMQALRSDGTDPSEVGETLVNMHALEKMFDLKNQNVPQRGGRK</sequence>
<dbReference type="PROSITE" id="PS00747">
    <property type="entry name" value="GLUTR"/>
    <property type="match status" value="1"/>
</dbReference>
<dbReference type="SUPFAM" id="SSF51735">
    <property type="entry name" value="NAD(P)-binding Rossmann-fold domains"/>
    <property type="match status" value="1"/>
</dbReference>